<dbReference type="Proteomes" id="UP000505325">
    <property type="component" value="Chromosome"/>
</dbReference>
<name>A0A6M8UDD8_9GAMM</name>
<keyword evidence="2" id="KW-1185">Reference proteome</keyword>
<proteinExistence type="predicted"/>
<dbReference type="EMBL" id="CP054212">
    <property type="protein sequence ID" value="QKJ87634.1"/>
    <property type="molecule type" value="Genomic_DNA"/>
</dbReference>
<gene>
    <name evidence="1" type="ORF">PMPD1_2695</name>
</gene>
<dbReference type="RefSeq" id="WP_173634562.1">
    <property type="nucleotide sequence ID" value="NZ_CP054212.1"/>
</dbReference>
<sequence length="136" mass="15289">MPPFWRQAFQYLRSGRRRLSVFLVALCWLALNAQLALAAHRCEMLPLPGAMAQHHASYHYTSTPHSLKPPSPICEKHCTADPWQNDNGHVKIDTLPVVTTLIIQPPAQQIAVASPCWLMPPASGPPAEIRFCRFRE</sequence>
<dbReference type="AlphaFoldDB" id="A0A6M8UDD8"/>
<evidence type="ECO:0000313" key="1">
    <source>
        <dbReference type="EMBL" id="QKJ87634.1"/>
    </source>
</evidence>
<reference evidence="1 2" key="1">
    <citation type="submission" date="2020-06" db="EMBL/GenBank/DDBJ databases">
        <title>Genome sequence of Paramixta manurensis strain PD-1.</title>
        <authorList>
            <person name="Lee C.W."/>
            <person name="Kim J."/>
        </authorList>
    </citation>
    <scope>NUCLEOTIDE SEQUENCE [LARGE SCALE GENOMIC DNA]</scope>
    <source>
        <strain evidence="1 2">PD-1</strain>
    </source>
</reference>
<organism evidence="1 2">
    <name type="scientific">Paramixta manurensis</name>
    <dbReference type="NCBI Taxonomy" id="2740817"/>
    <lineage>
        <taxon>Bacteria</taxon>
        <taxon>Pseudomonadati</taxon>
        <taxon>Pseudomonadota</taxon>
        <taxon>Gammaproteobacteria</taxon>
        <taxon>Enterobacterales</taxon>
        <taxon>Erwiniaceae</taxon>
        <taxon>Paramixta</taxon>
    </lineage>
</organism>
<evidence type="ECO:0000313" key="2">
    <source>
        <dbReference type="Proteomes" id="UP000505325"/>
    </source>
</evidence>
<protein>
    <submittedName>
        <fullName evidence="1">DUF2946 domain-containing protein</fullName>
    </submittedName>
</protein>
<accession>A0A6M8UDD8</accession>
<dbReference type="KEGG" id="pmak:PMPD1_2695"/>